<dbReference type="PANTHER" id="PTHR31676:SF7">
    <property type="entry name" value="DUF538 DOMAIN-CONTAINING PROTEIN"/>
    <property type="match status" value="1"/>
</dbReference>
<gene>
    <name evidence="2" type="primary">LOC111300832</name>
</gene>
<dbReference type="InterPro" id="IPR036758">
    <property type="entry name" value="At5g01610-like"/>
</dbReference>
<dbReference type="AlphaFoldDB" id="A0A6P5ZIH6"/>
<reference evidence="2" key="1">
    <citation type="submission" date="2025-08" db="UniProtKB">
        <authorList>
            <consortium name="RefSeq"/>
        </authorList>
    </citation>
    <scope>IDENTIFICATION</scope>
    <source>
        <tissue evidence="2">Fruit stalk</tissue>
    </source>
</reference>
<organism evidence="1 2">
    <name type="scientific">Durio zibethinus</name>
    <name type="common">Durian</name>
    <dbReference type="NCBI Taxonomy" id="66656"/>
    <lineage>
        <taxon>Eukaryota</taxon>
        <taxon>Viridiplantae</taxon>
        <taxon>Streptophyta</taxon>
        <taxon>Embryophyta</taxon>
        <taxon>Tracheophyta</taxon>
        <taxon>Spermatophyta</taxon>
        <taxon>Magnoliopsida</taxon>
        <taxon>eudicotyledons</taxon>
        <taxon>Gunneridae</taxon>
        <taxon>Pentapetalae</taxon>
        <taxon>rosids</taxon>
        <taxon>malvids</taxon>
        <taxon>Malvales</taxon>
        <taxon>Malvaceae</taxon>
        <taxon>Helicteroideae</taxon>
        <taxon>Durio</taxon>
    </lineage>
</organism>
<protein>
    <submittedName>
        <fullName evidence="2">Uncharacterized protein LOC111300832</fullName>
    </submittedName>
</protein>
<sequence>MHLSNLVEVGFNRNTRFIWLKQHKTFKYWFKVLEASSYDPEITAFIEDHRMRKLTGVKSKEMMIWITLSDISEDNPNPTKITFTTPMGLSKSFPVTAFEEEAEEIK</sequence>
<evidence type="ECO:0000313" key="1">
    <source>
        <dbReference type="Proteomes" id="UP000515121"/>
    </source>
</evidence>
<keyword evidence="1" id="KW-1185">Reference proteome</keyword>
<dbReference type="OrthoDB" id="1885001at2759"/>
<dbReference type="PANTHER" id="PTHR31676">
    <property type="entry name" value="T31J12.3 PROTEIN-RELATED"/>
    <property type="match status" value="1"/>
</dbReference>
<dbReference type="Pfam" id="PF04398">
    <property type="entry name" value="DUF538"/>
    <property type="match status" value="1"/>
</dbReference>
<dbReference type="Proteomes" id="UP000515121">
    <property type="component" value="Unplaced"/>
</dbReference>
<dbReference type="InterPro" id="IPR007493">
    <property type="entry name" value="DUF538"/>
</dbReference>
<accession>A0A6P5ZIH6</accession>
<dbReference type="RefSeq" id="XP_022752176.1">
    <property type="nucleotide sequence ID" value="XM_022896441.1"/>
</dbReference>
<evidence type="ECO:0000313" key="2">
    <source>
        <dbReference type="RefSeq" id="XP_022752176.1"/>
    </source>
</evidence>
<proteinExistence type="predicted"/>
<name>A0A6P5ZIH6_DURZI</name>
<dbReference type="Gene3D" id="2.30.240.10">
    <property type="entry name" value="At5g01610-like"/>
    <property type="match status" value="1"/>
</dbReference>
<dbReference type="KEGG" id="dzi:111300832"/>
<dbReference type="SUPFAM" id="SSF141562">
    <property type="entry name" value="At5g01610-like"/>
    <property type="match status" value="1"/>
</dbReference>
<dbReference type="GeneID" id="111300832"/>